<protein>
    <recommendedName>
        <fullName evidence="5">MYND-type domain-containing protein</fullName>
    </recommendedName>
</protein>
<sequence>MQSSSSRSRNIAQPMRTIDIFEANADATIASIQRTINKQKEAKHIAKTHCTFCGKDDSDGPLKSCSRCKAARYCDQACQLSDFKAWHKRECADFVHPPTTSAFLTKPIPGERYPPQPVFAHWHEDGVGC</sequence>
<evidence type="ECO:0000256" key="1">
    <source>
        <dbReference type="ARBA" id="ARBA00022723"/>
    </source>
</evidence>
<keyword evidence="3" id="KW-0862">Zinc</keyword>
<accession>A0A1M2VJ66</accession>
<evidence type="ECO:0000256" key="4">
    <source>
        <dbReference type="PROSITE-ProRule" id="PRU00134"/>
    </source>
</evidence>
<dbReference type="InterPro" id="IPR002893">
    <property type="entry name" value="Znf_MYND"/>
</dbReference>
<name>A0A1M2VJ66_TRAPU</name>
<evidence type="ECO:0000256" key="3">
    <source>
        <dbReference type="ARBA" id="ARBA00022833"/>
    </source>
</evidence>
<reference evidence="6 7" key="1">
    <citation type="submission" date="2016-10" db="EMBL/GenBank/DDBJ databases">
        <title>Genome sequence of the basidiomycete white-rot fungus Trametes pubescens.</title>
        <authorList>
            <person name="Makela M.R."/>
            <person name="Granchi Z."/>
            <person name="Peng M."/>
            <person name="De Vries R.P."/>
            <person name="Grigoriev I."/>
            <person name="Riley R."/>
            <person name="Hilden K."/>
        </authorList>
    </citation>
    <scope>NUCLEOTIDE SEQUENCE [LARGE SCALE GENOMIC DNA]</scope>
    <source>
        <strain evidence="6 7">FBCC735</strain>
    </source>
</reference>
<evidence type="ECO:0000256" key="2">
    <source>
        <dbReference type="ARBA" id="ARBA00022771"/>
    </source>
</evidence>
<evidence type="ECO:0000259" key="5">
    <source>
        <dbReference type="PROSITE" id="PS50865"/>
    </source>
</evidence>
<keyword evidence="2 4" id="KW-0863">Zinc-finger</keyword>
<dbReference type="Proteomes" id="UP000184267">
    <property type="component" value="Unassembled WGS sequence"/>
</dbReference>
<dbReference type="Gene3D" id="6.10.140.2220">
    <property type="match status" value="1"/>
</dbReference>
<keyword evidence="1" id="KW-0479">Metal-binding</keyword>
<dbReference type="PROSITE" id="PS50865">
    <property type="entry name" value="ZF_MYND_2"/>
    <property type="match status" value="1"/>
</dbReference>
<evidence type="ECO:0000313" key="6">
    <source>
        <dbReference type="EMBL" id="OJT07606.1"/>
    </source>
</evidence>
<dbReference type="Pfam" id="PF01753">
    <property type="entry name" value="zf-MYND"/>
    <property type="match status" value="1"/>
</dbReference>
<evidence type="ECO:0000313" key="7">
    <source>
        <dbReference type="Proteomes" id="UP000184267"/>
    </source>
</evidence>
<feature type="domain" description="MYND-type" evidence="5">
    <location>
        <begin position="50"/>
        <end position="91"/>
    </location>
</feature>
<gene>
    <name evidence="6" type="ORF">TRAPUB_1536</name>
</gene>
<proteinExistence type="predicted"/>
<dbReference type="EMBL" id="MNAD01001158">
    <property type="protein sequence ID" value="OJT07606.1"/>
    <property type="molecule type" value="Genomic_DNA"/>
</dbReference>
<dbReference type="SUPFAM" id="SSF144232">
    <property type="entry name" value="HIT/MYND zinc finger-like"/>
    <property type="match status" value="1"/>
</dbReference>
<dbReference type="OrthoDB" id="194358at2759"/>
<organism evidence="6 7">
    <name type="scientific">Trametes pubescens</name>
    <name type="common">White-rot fungus</name>
    <dbReference type="NCBI Taxonomy" id="154538"/>
    <lineage>
        <taxon>Eukaryota</taxon>
        <taxon>Fungi</taxon>
        <taxon>Dikarya</taxon>
        <taxon>Basidiomycota</taxon>
        <taxon>Agaricomycotina</taxon>
        <taxon>Agaricomycetes</taxon>
        <taxon>Polyporales</taxon>
        <taxon>Polyporaceae</taxon>
        <taxon>Trametes</taxon>
    </lineage>
</organism>
<dbReference type="GO" id="GO:0008270">
    <property type="term" value="F:zinc ion binding"/>
    <property type="evidence" value="ECO:0007669"/>
    <property type="project" value="UniProtKB-KW"/>
</dbReference>
<keyword evidence="7" id="KW-1185">Reference proteome</keyword>
<dbReference type="STRING" id="154538.A0A1M2VJ66"/>
<comment type="caution">
    <text evidence="6">The sequence shown here is derived from an EMBL/GenBank/DDBJ whole genome shotgun (WGS) entry which is preliminary data.</text>
</comment>
<dbReference type="AlphaFoldDB" id="A0A1M2VJ66"/>